<proteinExistence type="predicted"/>
<protein>
    <submittedName>
        <fullName evidence="1">Uncharacterized protein</fullName>
    </submittedName>
</protein>
<evidence type="ECO:0000313" key="1">
    <source>
        <dbReference type="EMBL" id="KAK3925488.1"/>
    </source>
</evidence>
<reference evidence="1" key="2">
    <citation type="journal article" date="2023" name="BMC Genomics">
        <title>Pest status, molecular evolution, and epigenetic factors derived from the genome assembly of Frankliniella fusca, a thysanopteran phytovirus vector.</title>
        <authorList>
            <person name="Catto M.A."/>
            <person name="Labadie P.E."/>
            <person name="Jacobson A.L."/>
            <person name="Kennedy G.G."/>
            <person name="Srinivasan R."/>
            <person name="Hunt B.G."/>
        </authorList>
    </citation>
    <scope>NUCLEOTIDE SEQUENCE</scope>
    <source>
        <strain evidence="1">PL_HMW_Pooled</strain>
    </source>
</reference>
<comment type="caution">
    <text evidence="1">The sequence shown here is derived from an EMBL/GenBank/DDBJ whole genome shotgun (WGS) entry which is preliminary data.</text>
</comment>
<evidence type="ECO:0000313" key="2">
    <source>
        <dbReference type="Proteomes" id="UP001219518"/>
    </source>
</evidence>
<dbReference type="EMBL" id="JAHWGI010001227">
    <property type="protein sequence ID" value="KAK3925488.1"/>
    <property type="molecule type" value="Genomic_DNA"/>
</dbReference>
<sequence length="74" mass="8401">MELLAIVELINPIQLKSFSMLLMVFQYSSGIFPQPIEVSRVNAGWVLVFEQETASSRNQRNHLGVLQPYVTSYA</sequence>
<reference evidence="1" key="1">
    <citation type="submission" date="2021-07" db="EMBL/GenBank/DDBJ databases">
        <authorList>
            <person name="Catto M.A."/>
            <person name="Jacobson A."/>
            <person name="Kennedy G."/>
            <person name="Labadie P."/>
            <person name="Hunt B.G."/>
            <person name="Srinivasan R."/>
        </authorList>
    </citation>
    <scope>NUCLEOTIDE SEQUENCE</scope>
    <source>
        <strain evidence="1">PL_HMW_Pooled</strain>
        <tissue evidence="1">Head</tissue>
    </source>
</reference>
<dbReference type="AlphaFoldDB" id="A0AAE1LMU5"/>
<gene>
    <name evidence="1" type="ORF">KUF71_013695</name>
</gene>
<name>A0AAE1LMU5_9NEOP</name>
<dbReference type="Proteomes" id="UP001219518">
    <property type="component" value="Unassembled WGS sequence"/>
</dbReference>
<accession>A0AAE1LMU5</accession>
<organism evidence="1 2">
    <name type="scientific">Frankliniella fusca</name>
    <dbReference type="NCBI Taxonomy" id="407009"/>
    <lineage>
        <taxon>Eukaryota</taxon>
        <taxon>Metazoa</taxon>
        <taxon>Ecdysozoa</taxon>
        <taxon>Arthropoda</taxon>
        <taxon>Hexapoda</taxon>
        <taxon>Insecta</taxon>
        <taxon>Pterygota</taxon>
        <taxon>Neoptera</taxon>
        <taxon>Paraneoptera</taxon>
        <taxon>Thysanoptera</taxon>
        <taxon>Terebrantia</taxon>
        <taxon>Thripoidea</taxon>
        <taxon>Thripidae</taxon>
        <taxon>Frankliniella</taxon>
    </lineage>
</organism>
<keyword evidence="2" id="KW-1185">Reference proteome</keyword>